<feature type="signal peptide" evidence="2">
    <location>
        <begin position="1"/>
        <end position="20"/>
    </location>
</feature>
<gene>
    <name evidence="3" type="ORF">MM239_10320</name>
</gene>
<evidence type="ECO:0000313" key="4">
    <source>
        <dbReference type="Proteomes" id="UP001165489"/>
    </source>
</evidence>
<protein>
    <submittedName>
        <fullName evidence="3">Uncharacterized protein</fullName>
    </submittedName>
</protein>
<evidence type="ECO:0000256" key="2">
    <source>
        <dbReference type="SAM" id="SignalP"/>
    </source>
</evidence>
<sequence length="212" mass="23506">MKSQIILFLLCWSSYSIACAQESSFTPAKQRIQISSKDGDYETILKLISENVPKLNMDEDSSKKRDGRDLDVKIVYTISEKGKTLYRSEAIPAKISAKADDLELFSNGLEESMINTWEKQGFIRRQVGRVENPDKPTGTLPKPATPGAGKTIISQDGKTGGLSQPGGKVEQQGFIRRQVGRIPKTSYEVNVQIQTPKDRGNSQPSNFLIVII</sequence>
<keyword evidence="4" id="KW-1185">Reference proteome</keyword>
<feature type="chain" id="PRO_5046623812" evidence="2">
    <location>
        <begin position="21"/>
        <end position="212"/>
    </location>
</feature>
<comment type="caution">
    <text evidence="3">The sequence shown here is derived from an EMBL/GenBank/DDBJ whole genome shotgun (WGS) entry which is preliminary data.</text>
</comment>
<reference evidence="3" key="1">
    <citation type="submission" date="2022-03" db="EMBL/GenBank/DDBJ databases">
        <title>De novo assembled genomes of Belliella spp. (Cyclobacteriaceae) strains.</title>
        <authorList>
            <person name="Szabo A."/>
            <person name="Korponai K."/>
            <person name="Felfoldi T."/>
        </authorList>
    </citation>
    <scope>NUCLEOTIDE SEQUENCE</scope>
    <source>
        <strain evidence="3">DSM 111904</strain>
    </source>
</reference>
<keyword evidence="2" id="KW-0732">Signal</keyword>
<accession>A0ABS9V0A7</accession>
<dbReference type="RefSeq" id="WP_241348125.1">
    <property type="nucleotide sequence ID" value="NZ_JAKZGP010000023.1"/>
</dbReference>
<dbReference type="Proteomes" id="UP001165489">
    <property type="component" value="Unassembled WGS sequence"/>
</dbReference>
<evidence type="ECO:0000256" key="1">
    <source>
        <dbReference type="SAM" id="MobiDB-lite"/>
    </source>
</evidence>
<feature type="region of interest" description="Disordered" evidence="1">
    <location>
        <begin position="130"/>
        <end position="169"/>
    </location>
</feature>
<name>A0ABS9V0A7_9BACT</name>
<organism evidence="3 4">
    <name type="scientific">Belliella filtrata</name>
    <dbReference type="NCBI Taxonomy" id="2923435"/>
    <lineage>
        <taxon>Bacteria</taxon>
        <taxon>Pseudomonadati</taxon>
        <taxon>Bacteroidota</taxon>
        <taxon>Cytophagia</taxon>
        <taxon>Cytophagales</taxon>
        <taxon>Cyclobacteriaceae</taxon>
        <taxon>Belliella</taxon>
    </lineage>
</organism>
<evidence type="ECO:0000313" key="3">
    <source>
        <dbReference type="EMBL" id="MCH7409789.1"/>
    </source>
</evidence>
<proteinExistence type="predicted"/>
<dbReference type="EMBL" id="JAKZGP010000023">
    <property type="protein sequence ID" value="MCH7409789.1"/>
    <property type="molecule type" value="Genomic_DNA"/>
</dbReference>